<dbReference type="CDD" id="cd06215">
    <property type="entry name" value="FNR_iron_sulfur_binding_1"/>
    <property type="match status" value="1"/>
</dbReference>
<dbReference type="Pfam" id="PF00111">
    <property type="entry name" value="Fer2"/>
    <property type="match status" value="1"/>
</dbReference>
<comment type="similarity">
    <text evidence="9">In the N-terminal section; belongs to the FAD-binding oxidoreductase type 6 family.</text>
</comment>
<evidence type="ECO:0000256" key="9">
    <source>
        <dbReference type="ARBA" id="ARBA00061434"/>
    </source>
</evidence>
<evidence type="ECO:0000256" key="7">
    <source>
        <dbReference type="ARBA" id="ARBA00023004"/>
    </source>
</evidence>
<feature type="domain" description="2Fe-2S ferredoxin-type" evidence="10">
    <location>
        <begin position="273"/>
        <end position="357"/>
    </location>
</feature>
<accession>A0A369TM97</accession>
<dbReference type="Gene3D" id="2.40.30.10">
    <property type="entry name" value="Translation factors"/>
    <property type="match status" value="1"/>
</dbReference>
<name>A0A369TM97_9RHOB</name>
<comment type="cofactor">
    <cofactor evidence="1">
        <name>FAD</name>
        <dbReference type="ChEBI" id="CHEBI:57692"/>
    </cofactor>
</comment>
<dbReference type="InterPro" id="IPR039261">
    <property type="entry name" value="FNR_nucleotide-bd"/>
</dbReference>
<evidence type="ECO:0000313" key="13">
    <source>
        <dbReference type="Proteomes" id="UP000253977"/>
    </source>
</evidence>
<dbReference type="SUPFAM" id="SSF63380">
    <property type="entry name" value="Riboflavin synthase domain-like"/>
    <property type="match status" value="1"/>
</dbReference>
<dbReference type="Gene3D" id="3.40.50.80">
    <property type="entry name" value="Nucleotide-binding domain of ferredoxin-NADP reductase (FNR) module"/>
    <property type="match status" value="1"/>
</dbReference>
<evidence type="ECO:0000256" key="4">
    <source>
        <dbReference type="ARBA" id="ARBA00022723"/>
    </source>
</evidence>
<gene>
    <name evidence="12" type="ORF">DU478_12795</name>
</gene>
<dbReference type="InterPro" id="IPR017927">
    <property type="entry name" value="FAD-bd_FR_type"/>
</dbReference>
<dbReference type="PROSITE" id="PS51384">
    <property type="entry name" value="FAD_FR"/>
    <property type="match status" value="1"/>
</dbReference>
<evidence type="ECO:0000256" key="5">
    <source>
        <dbReference type="ARBA" id="ARBA00022827"/>
    </source>
</evidence>
<dbReference type="Pfam" id="PF00175">
    <property type="entry name" value="NAD_binding_1"/>
    <property type="match status" value="1"/>
</dbReference>
<dbReference type="PRINTS" id="PR00410">
    <property type="entry name" value="PHEHYDRXLASE"/>
</dbReference>
<dbReference type="PROSITE" id="PS00197">
    <property type="entry name" value="2FE2S_FER_1"/>
    <property type="match status" value="1"/>
</dbReference>
<evidence type="ECO:0000259" key="10">
    <source>
        <dbReference type="PROSITE" id="PS51085"/>
    </source>
</evidence>
<dbReference type="InterPro" id="IPR036010">
    <property type="entry name" value="2Fe-2S_ferredoxin-like_sf"/>
</dbReference>
<sequence length="357" mass="39068">MIPMPRDDAPVWKDTEVLECVSVIPEAPGVMTFSFRPPSGARFHFRAGQFLTLDLPVPGNPVSRTFTISSSPTSTAYVSITVKVQEGSIGVRWMLDHLTIGTRITAHGPAGVFHLPPQPDGKYLFIGAGSGVTPLHSMTNFLWERGEMPDITFISVARRPSELIFRRRLEYMASRSPGLKLAFVVKDEDPFDAWTGYRGRFNQLMLGLMAPDYLEREVYCCGPESFMDSVREMLISLGYDMENYHQENFHAAATTIDEVPELEDYVPGDEAKAEIVFANSGVSATCLETDTVLAIAKSSGLNIPSGCNFGVCGTCKVRKTAGEVHMVHNGGITEDDIAEGYILACCSKPVGKVEVAV</sequence>
<dbReference type="InterPro" id="IPR006058">
    <property type="entry name" value="2Fe2S_fd_BS"/>
</dbReference>
<proteinExistence type="inferred from homology"/>
<dbReference type="InterPro" id="IPR001433">
    <property type="entry name" value="OxRdtase_FAD/NAD-bd"/>
</dbReference>
<keyword evidence="8" id="KW-0411">Iron-sulfur</keyword>
<feature type="domain" description="FAD-binding FR-type" evidence="11">
    <location>
        <begin position="10"/>
        <end position="116"/>
    </location>
</feature>
<dbReference type="Gene3D" id="3.10.20.30">
    <property type="match status" value="1"/>
</dbReference>
<evidence type="ECO:0000256" key="8">
    <source>
        <dbReference type="ARBA" id="ARBA00023014"/>
    </source>
</evidence>
<dbReference type="PANTHER" id="PTHR47354:SF6">
    <property type="entry name" value="NADH OXIDOREDUCTASE HCR"/>
    <property type="match status" value="1"/>
</dbReference>
<dbReference type="EMBL" id="QPMK01000009">
    <property type="protein sequence ID" value="RDD65794.1"/>
    <property type="molecule type" value="Genomic_DNA"/>
</dbReference>
<dbReference type="PANTHER" id="PTHR47354">
    <property type="entry name" value="NADH OXIDOREDUCTASE HCR"/>
    <property type="match status" value="1"/>
</dbReference>
<keyword evidence="13" id="KW-1185">Reference proteome</keyword>
<dbReference type="GO" id="GO:0046872">
    <property type="term" value="F:metal ion binding"/>
    <property type="evidence" value="ECO:0007669"/>
    <property type="project" value="UniProtKB-KW"/>
</dbReference>
<dbReference type="InterPro" id="IPR001041">
    <property type="entry name" value="2Fe-2S_ferredoxin-type"/>
</dbReference>
<evidence type="ECO:0000256" key="6">
    <source>
        <dbReference type="ARBA" id="ARBA00023002"/>
    </source>
</evidence>
<organism evidence="12 13">
    <name type="scientific">Thalassococcus profundi</name>
    <dbReference type="NCBI Taxonomy" id="2282382"/>
    <lineage>
        <taxon>Bacteria</taxon>
        <taxon>Pseudomonadati</taxon>
        <taxon>Pseudomonadota</taxon>
        <taxon>Alphaproteobacteria</taxon>
        <taxon>Rhodobacterales</taxon>
        <taxon>Roseobacteraceae</taxon>
        <taxon>Thalassococcus</taxon>
    </lineage>
</organism>
<dbReference type="Proteomes" id="UP000253977">
    <property type="component" value="Unassembled WGS sequence"/>
</dbReference>
<comment type="caution">
    <text evidence="12">The sequence shown here is derived from an EMBL/GenBank/DDBJ whole genome shotgun (WGS) entry which is preliminary data.</text>
</comment>
<dbReference type="Pfam" id="PF00970">
    <property type="entry name" value="FAD_binding_6"/>
    <property type="match status" value="1"/>
</dbReference>
<dbReference type="InterPro" id="IPR012675">
    <property type="entry name" value="Beta-grasp_dom_sf"/>
</dbReference>
<evidence type="ECO:0000256" key="3">
    <source>
        <dbReference type="ARBA" id="ARBA00022714"/>
    </source>
</evidence>
<dbReference type="OrthoDB" id="9796486at2"/>
<keyword evidence="6" id="KW-0560">Oxidoreductase</keyword>
<keyword evidence="7" id="KW-0408">Iron</keyword>
<reference evidence="12 13" key="1">
    <citation type="submission" date="2018-07" db="EMBL/GenBank/DDBJ databases">
        <title>Thalassococcus profundi sp. nov., a marine bacterium isolated from deep seawater of Okinawa Trough.</title>
        <authorList>
            <person name="Yu M."/>
        </authorList>
    </citation>
    <scope>NUCLEOTIDE SEQUENCE [LARGE SCALE GENOMIC DNA]</scope>
    <source>
        <strain evidence="12 13">WRAS1</strain>
    </source>
</reference>
<dbReference type="AlphaFoldDB" id="A0A369TM97"/>
<evidence type="ECO:0000259" key="11">
    <source>
        <dbReference type="PROSITE" id="PS51384"/>
    </source>
</evidence>
<evidence type="ECO:0000256" key="2">
    <source>
        <dbReference type="ARBA" id="ARBA00022630"/>
    </source>
</evidence>
<keyword evidence="4" id="KW-0479">Metal-binding</keyword>
<dbReference type="InterPro" id="IPR017938">
    <property type="entry name" value="Riboflavin_synthase-like_b-brl"/>
</dbReference>
<protein>
    <submittedName>
        <fullName evidence="12">Hybrid-cluster NAD(P)-dependent oxidoreductase</fullName>
    </submittedName>
</protein>
<keyword evidence="3" id="KW-0001">2Fe-2S</keyword>
<dbReference type="GO" id="GO:0051537">
    <property type="term" value="F:2 iron, 2 sulfur cluster binding"/>
    <property type="evidence" value="ECO:0007669"/>
    <property type="project" value="UniProtKB-KW"/>
</dbReference>
<keyword evidence="5" id="KW-0274">FAD</keyword>
<evidence type="ECO:0000256" key="1">
    <source>
        <dbReference type="ARBA" id="ARBA00001974"/>
    </source>
</evidence>
<dbReference type="GO" id="GO:0016491">
    <property type="term" value="F:oxidoreductase activity"/>
    <property type="evidence" value="ECO:0007669"/>
    <property type="project" value="UniProtKB-KW"/>
</dbReference>
<dbReference type="SUPFAM" id="SSF54292">
    <property type="entry name" value="2Fe-2S ferredoxin-like"/>
    <property type="match status" value="1"/>
</dbReference>
<dbReference type="CDD" id="cd00207">
    <property type="entry name" value="fer2"/>
    <property type="match status" value="1"/>
</dbReference>
<dbReference type="InterPro" id="IPR050415">
    <property type="entry name" value="MRET"/>
</dbReference>
<dbReference type="InterPro" id="IPR008333">
    <property type="entry name" value="Cbr1-like_FAD-bd_dom"/>
</dbReference>
<dbReference type="PROSITE" id="PS51085">
    <property type="entry name" value="2FE2S_FER_2"/>
    <property type="match status" value="1"/>
</dbReference>
<keyword evidence="2" id="KW-0285">Flavoprotein</keyword>
<evidence type="ECO:0000313" key="12">
    <source>
        <dbReference type="EMBL" id="RDD65794.1"/>
    </source>
</evidence>
<dbReference type="SUPFAM" id="SSF52343">
    <property type="entry name" value="Ferredoxin reductase-like, C-terminal NADP-linked domain"/>
    <property type="match status" value="1"/>
</dbReference>